<dbReference type="PROSITE" id="PS52035">
    <property type="entry name" value="PEPTIDASE_M14"/>
    <property type="match status" value="1"/>
</dbReference>
<feature type="domain" description="Peptidase M14" evidence="12">
    <location>
        <begin position="194"/>
        <end position="485"/>
    </location>
</feature>
<dbReference type="InterPro" id="IPR003146">
    <property type="entry name" value="M14A_act_pep"/>
</dbReference>
<comment type="similarity">
    <text evidence="2 11">Belongs to the peptidase M14 family.</text>
</comment>
<name>A0A6P8X043_DROAB</name>
<dbReference type="PANTHER" id="PTHR11705:SF140">
    <property type="entry name" value="FI02848P-RELATED"/>
    <property type="match status" value="1"/>
</dbReference>
<dbReference type="Pfam" id="PF02244">
    <property type="entry name" value="Propep_M14"/>
    <property type="match status" value="1"/>
</dbReference>
<keyword evidence="10" id="KW-1015">Disulfide bond</keyword>
<evidence type="ECO:0000256" key="5">
    <source>
        <dbReference type="ARBA" id="ARBA00022723"/>
    </source>
</evidence>
<evidence type="ECO:0000256" key="10">
    <source>
        <dbReference type="ARBA" id="ARBA00023157"/>
    </source>
</evidence>
<dbReference type="GO" id="GO:0005615">
    <property type="term" value="C:extracellular space"/>
    <property type="evidence" value="ECO:0007669"/>
    <property type="project" value="TreeGrafter"/>
</dbReference>
<keyword evidence="8" id="KW-0862">Zinc</keyword>
<dbReference type="Pfam" id="PF00246">
    <property type="entry name" value="Peptidase_M14"/>
    <property type="match status" value="1"/>
</dbReference>
<organism evidence="13 14">
    <name type="scientific">Drosophila albomicans</name>
    <name type="common">Fruit fly</name>
    <dbReference type="NCBI Taxonomy" id="7291"/>
    <lineage>
        <taxon>Eukaryota</taxon>
        <taxon>Metazoa</taxon>
        <taxon>Ecdysozoa</taxon>
        <taxon>Arthropoda</taxon>
        <taxon>Hexapoda</taxon>
        <taxon>Insecta</taxon>
        <taxon>Pterygota</taxon>
        <taxon>Neoptera</taxon>
        <taxon>Endopterygota</taxon>
        <taxon>Diptera</taxon>
        <taxon>Brachycera</taxon>
        <taxon>Muscomorpha</taxon>
        <taxon>Ephydroidea</taxon>
        <taxon>Drosophilidae</taxon>
        <taxon>Drosophila</taxon>
    </lineage>
</organism>
<keyword evidence="6" id="KW-0732">Signal</keyword>
<dbReference type="SMART" id="SM00631">
    <property type="entry name" value="Zn_pept"/>
    <property type="match status" value="1"/>
</dbReference>
<dbReference type="Gene3D" id="3.30.70.340">
    <property type="entry name" value="Metallocarboxypeptidase-like"/>
    <property type="match status" value="1"/>
</dbReference>
<keyword evidence="4" id="KW-0645">Protease</keyword>
<dbReference type="FunFam" id="3.40.630.10:FF:000001">
    <property type="entry name" value="Carboxypeptidase B"/>
    <property type="match status" value="1"/>
</dbReference>
<sequence length="489" mass="54982">MLLLRFMQRLKWWSLRKMCHMQKRQNCNVADITHTSSGAHSSWYKRKLRVIVQFNRRSEPEPNGSKRCYHKMLLKSCLLLLLCGVVALSATNYDGYKIYDVNARNNFEKQLMLRLSQNEEYDFFDLPREADAATRIMVQPKDQSSFEDMLSHFNLDYTIVDENFGATLEKEQLENQSQRLMTARSTSRSVGFTAFHRFAEINAYLDELAKAYPSRVSVQTVGKSYEGRYLKTITITNGDGKTGKNVVFLDAGIHAREWIAHAGALYVIHQLAENFAANADLLKNYDWVILPVVNPDGYEYTHSTTRLWRKTRKPAGTCSGTDANRNFDFHWGEVGASSSSCADTFKGVTAFSEPETQIVRDLLLGLTGRGKFYLTLHSYGNYLLYPWGWTSALPSDWKIIDEVAQAGADAIRSSTGTRYSVGSSTNVLYAAAGGSDDYAFGVAGFPISITMELPAGGTGFNPTTAQILPFVTETWTGIRAMALKVIDKY</sequence>
<evidence type="ECO:0000256" key="4">
    <source>
        <dbReference type="ARBA" id="ARBA00022670"/>
    </source>
</evidence>
<dbReference type="Proteomes" id="UP000515160">
    <property type="component" value="Chromosome 3"/>
</dbReference>
<dbReference type="CDD" id="cd03860">
    <property type="entry name" value="M14_CP_A-B_like"/>
    <property type="match status" value="1"/>
</dbReference>
<evidence type="ECO:0000256" key="8">
    <source>
        <dbReference type="ARBA" id="ARBA00022833"/>
    </source>
</evidence>
<accession>A0A6P8X043</accession>
<dbReference type="Gene3D" id="3.40.630.10">
    <property type="entry name" value="Zn peptidases"/>
    <property type="match status" value="1"/>
</dbReference>
<keyword evidence="5" id="KW-0479">Metal-binding</keyword>
<evidence type="ECO:0000256" key="9">
    <source>
        <dbReference type="ARBA" id="ARBA00023049"/>
    </source>
</evidence>
<protein>
    <submittedName>
        <fullName evidence="14">Carboxypeptidase B isoform X1</fullName>
    </submittedName>
</protein>
<evidence type="ECO:0000256" key="1">
    <source>
        <dbReference type="ARBA" id="ARBA00001947"/>
    </source>
</evidence>
<evidence type="ECO:0000256" key="11">
    <source>
        <dbReference type="PROSITE-ProRule" id="PRU01379"/>
    </source>
</evidence>
<dbReference type="SUPFAM" id="SSF53187">
    <property type="entry name" value="Zn-dependent exopeptidases"/>
    <property type="match status" value="1"/>
</dbReference>
<dbReference type="GeneID" id="117571412"/>
<evidence type="ECO:0000313" key="14">
    <source>
        <dbReference type="RefSeq" id="XP_034109441.1"/>
    </source>
</evidence>
<dbReference type="GO" id="GO:0008270">
    <property type="term" value="F:zinc ion binding"/>
    <property type="evidence" value="ECO:0007669"/>
    <property type="project" value="InterPro"/>
</dbReference>
<evidence type="ECO:0000259" key="12">
    <source>
        <dbReference type="PROSITE" id="PS52035"/>
    </source>
</evidence>
<evidence type="ECO:0000256" key="3">
    <source>
        <dbReference type="ARBA" id="ARBA00022645"/>
    </source>
</evidence>
<reference evidence="14" key="1">
    <citation type="submission" date="2025-08" db="UniProtKB">
        <authorList>
            <consortium name="RefSeq"/>
        </authorList>
    </citation>
    <scope>IDENTIFICATION</scope>
    <source>
        <strain evidence="14">15112-1751.03</strain>
        <tissue evidence="14">Whole Adult</tissue>
    </source>
</reference>
<keyword evidence="7" id="KW-0378">Hydrolase</keyword>
<evidence type="ECO:0000256" key="7">
    <source>
        <dbReference type="ARBA" id="ARBA00022801"/>
    </source>
</evidence>
<dbReference type="InterPro" id="IPR000834">
    <property type="entry name" value="Peptidase_M14"/>
</dbReference>
<feature type="active site" description="Proton donor/acceptor" evidence="11">
    <location>
        <position position="452"/>
    </location>
</feature>
<proteinExistence type="inferred from homology"/>
<dbReference type="InterPro" id="IPR036990">
    <property type="entry name" value="M14A-like_propep"/>
</dbReference>
<comment type="cofactor">
    <cofactor evidence="1">
        <name>Zn(2+)</name>
        <dbReference type="ChEBI" id="CHEBI:29105"/>
    </cofactor>
</comment>
<evidence type="ECO:0000256" key="2">
    <source>
        <dbReference type="ARBA" id="ARBA00005988"/>
    </source>
</evidence>
<keyword evidence="3 14" id="KW-0121">Carboxypeptidase</keyword>
<dbReference type="FunFam" id="3.30.70.340:FF:000006">
    <property type="entry name" value="GD14014"/>
    <property type="match status" value="1"/>
</dbReference>
<keyword evidence="13" id="KW-1185">Reference proteome</keyword>
<gene>
    <name evidence="14" type="primary">LOC117571412</name>
</gene>
<keyword evidence="9" id="KW-0482">Metalloprotease</keyword>
<dbReference type="GO" id="GO:0004181">
    <property type="term" value="F:metallocarboxypeptidase activity"/>
    <property type="evidence" value="ECO:0007669"/>
    <property type="project" value="InterPro"/>
</dbReference>
<dbReference type="OrthoDB" id="3626597at2759"/>
<evidence type="ECO:0000256" key="6">
    <source>
        <dbReference type="ARBA" id="ARBA00022729"/>
    </source>
</evidence>
<dbReference type="RefSeq" id="XP_034109441.1">
    <property type="nucleotide sequence ID" value="XM_034253550.2"/>
</dbReference>
<dbReference type="GO" id="GO:0006508">
    <property type="term" value="P:proteolysis"/>
    <property type="evidence" value="ECO:0007669"/>
    <property type="project" value="UniProtKB-KW"/>
</dbReference>
<dbReference type="SUPFAM" id="SSF54897">
    <property type="entry name" value="Protease propeptides/inhibitors"/>
    <property type="match status" value="1"/>
</dbReference>
<dbReference type="PANTHER" id="PTHR11705">
    <property type="entry name" value="PROTEASE FAMILY M14 CARBOXYPEPTIDASE A,B"/>
    <property type="match status" value="1"/>
</dbReference>
<evidence type="ECO:0000313" key="13">
    <source>
        <dbReference type="Proteomes" id="UP000515160"/>
    </source>
</evidence>
<dbReference type="AlphaFoldDB" id="A0A6P8X043"/>
<dbReference type="PRINTS" id="PR00765">
    <property type="entry name" value="CRBOXYPTASEA"/>
</dbReference>